<dbReference type="KEGG" id="cdet:87941667"/>
<dbReference type="AlphaFoldDB" id="A0AAX4IA09"/>
<sequence>MAFSVNAVLAPGADGICGSSTVSTFGVIPPSVRSGSVAVESLVDDSAVRFSCPLCGVAAATSVDSPEIVPLLFSCFSGTVSPIAIGSDCPSVSFLFGSVSGLRSTSPSSSTLSPKTSSAILMSLTVRDLGMVGCDVTGPIEACASAELFPETTLASSSSTSLLSSCLNVRLSSARSSTANPLETGVHCSSSSLCCTDWSVSCTGSGVAMESLLVVGVALLRSSISSPPTSLYDGAMFLASAQLEMLWPM</sequence>
<dbReference type="EMBL" id="CP137307">
    <property type="protein sequence ID" value="WQF80150.1"/>
    <property type="molecule type" value="Genomic_DNA"/>
</dbReference>
<organism evidence="1 2">
    <name type="scientific">Colletotrichum destructivum</name>
    <dbReference type="NCBI Taxonomy" id="34406"/>
    <lineage>
        <taxon>Eukaryota</taxon>
        <taxon>Fungi</taxon>
        <taxon>Dikarya</taxon>
        <taxon>Ascomycota</taxon>
        <taxon>Pezizomycotina</taxon>
        <taxon>Sordariomycetes</taxon>
        <taxon>Hypocreomycetidae</taxon>
        <taxon>Glomerellales</taxon>
        <taxon>Glomerellaceae</taxon>
        <taxon>Colletotrichum</taxon>
        <taxon>Colletotrichum destructivum species complex</taxon>
    </lineage>
</organism>
<protein>
    <recommendedName>
        <fullName evidence="3">Secreted protein</fullName>
    </recommendedName>
</protein>
<name>A0AAX4IA09_9PEZI</name>
<dbReference type="RefSeq" id="XP_062777374.1">
    <property type="nucleotide sequence ID" value="XM_062921323.1"/>
</dbReference>
<dbReference type="GeneID" id="87941667"/>
<dbReference type="Proteomes" id="UP001322277">
    <property type="component" value="Chromosome 3"/>
</dbReference>
<proteinExistence type="predicted"/>
<reference evidence="2" key="1">
    <citation type="journal article" date="2023" name="bioRxiv">
        <title>Complete genome of the Medicago anthracnose fungus, Colletotrichum destructivum, reveals a mini-chromosome-like region within a core chromosome.</title>
        <authorList>
            <person name="Lapalu N."/>
            <person name="Simon A."/>
            <person name="Lu A."/>
            <person name="Plaumann P.-L."/>
            <person name="Amselem J."/>
            <person name="Pigne S."/>
            <person name="Auger A."/>
            <person name="Koch C."/>
            <person name="Dallery J.-F."/>
            <person name="O'Connell R.J."/>
        </authorList>
    </citation>
    <scope>NUCLEOTIDE SEQUENCE [LARGE SCALE GENOMIC DNA]</scope>
    <source>
        <strain evidence="2">CBS 520.97</strain>
    </source>
</reference>
<evidence type="ECO:0008006" key="3">
    <source>
        <dbReference type="Google" id="ProtNLM"/>
    </source>
</evidence>
<accession>A0AAX4IA09</accession>
<keyword evidence="2" id="KW-1185">Reference proteome</keyword>
<evidence type="ECO:0000313" key="2">
    <source>
        <dbReference type="Proteomes" id="UP001322277"/>
    </source>
</evidence>
<evidence type="ECO:0000313" key="1">
    <source>
        <dbReference type="EMBL" id="WQF80150.1"/>
    </source>
</evidence>
<gene>
    <name evidence="1" type="ORF">CDEST_05164</name>
</gene>